<evidence type="ECO:0000256" key="2">
    <source>
        <dbReference type="ARBA" id="ARBA00005748"/>
    </source>
</evidence>
<dbReference type="Proteomes" id="UP001244341">
    <property type="component" value="Chromosome 1b"/>
</dbReference>
<keyword evidence="4 10" id="KW-0732">Signal</keyword>
<dbReference type="Pfam" id="PF10225">
    <property type="entry name" value="NEMP"/>
    <property type="match status" value="1"/>
</dbReference>
<feature type="chain" id="PRO_5045819541" evidence="10">
    <location>
        <begin position="24"/>
        <end position="557"/>
    </location>
</feature>
<feature type="region of interest" description="Disordered" evidence="8">
    <location>
        <begin position="386"/>
        <end position="459"/>
    </location>
</feature>
<evidence type="ECO:0000256" key="1">
    <source>
        <dbReference type="ARBA" id="ARBA00004575"/>
    </source>
</evidence>
<accession>A0ABY8TJC3</accession>
<feature type="region of interest" description="Disordered" evidence="8">
    <location>
        <begin position="350"/>
        <end position="374"/>
    </location>
</feature>
<evidence type="ECO:0000256" key="6">
    <source>
        <dbReference type="ARBA" id="ARBA00023136"/>
    </source>
</evidence>
<dbReference type="InterPro" id="IPR019358">
    <property type="entry name" value="NEMP_fam"/>
</dbReference>
<organism evidence="11 12">
    <name type="scientific">Tetradesmus obliquus</name>
    <name type="common">Green alga</name>
    <name type="synonym">Acutodesmus obliquus</name>
    <dbReference type="NCBI Taxonomy" id="3088"/>
    <lineage>
        <taxon>Eukaryota</taxon>
        <taxon>Viridiplantae</taxon>
        <taxon>Chlorophyta</taxon>
        <taxon>core chlorophytes</taxon>
        <taxon>Chlorophyceae</taxon>
        <taxon>CS clade</taxon>
        <taxon>Sphaeropleales</taxon>
        <taxon>Scenedesmaceae</taxon>
        <taxon>Tetradesmus</taxon>
    </lineage>
</organism>
<sequence>MQPSPAAVIAALCVAAVLQPAAGHCISLGPSARYPNLQYPHVCPAERGWKALPALWAPVEIVFNCTSSAYTVVTTAAHQWTSPEAVFAPVKWCGFRQLVSEPAVCRFALSPLQDKFLAVQAAESGGIFGKGGPADLSCEVSSSRELSLRHVALTAAGVLLYFNAPGLSMSPTFRLTSGSLAFMSGGLVVLSIILMRSMPYKRAVMGFFTVSSTTMLAAVRWLYGTWLPDVHSLLLSRPFVGYVIATGLLGLAVTYWMDDTSNEKLNNTIRWTLRGLGLVLVYFGVADEPVAGALMGLMVGSGVLAAVGRTLVRVVWQLAAAQQQYEEEEEQQKQQQAPALDHVGSFREWAGSSPAAAGGSPYRLKQGPPLSPNVLAVQPDLQQHRWRQQEVAMRQQAAAAPAAAAAGEAGGYHFPSSSRPAQASPWSQGKLVMDVTSRQAVSPPPAPQLSPAVPAASPAAGQASLSPLVQQGKILNPLTNKAIQFNKPTYNMLVSEGYTPDLVNGVMLAPADAPAAAAAQQAGAGGGSSGRAAAVTPGSQVRQRAGRPRSAAVATPQ</sequence>
<keyword evidence="3 9" id="KW-0812">Transmembrane</keyword>
<evidence type="ECO:0000313" key="12">
    <source>
        <dbReference type="Proteomes" id="UP001244341"/>
    </source>
</evidence>
<evidence type="ECO:0000256" key="7">
    <source>
        <dbReference type="ARBA" id="ARBA00023242"/>
    </source>
</evidence>
<keyword evidence="7" id="KW-0539">Nucleus</keyword>
<name>A0ABY8TJC3_TETOB</name>
<dbReference type="PANTHER" id="PTHR13598:SF1">
    <property type="entry name" value="AT07567P-RELATED"/>
    <property type="match status" value="1"/>
</dbReference>
<proteinExistence type="inferred from homology"/>
<keyword evidence="6 9" id="KW-0472">Membrane</keyword>
<dbReference type="PANTHER" id="PTHR13598">
    <property type="entry name" value="AT07567P-RELATED"/>
    <property type="match status" value="1"/>
</dbReference>
<evidence type="ECO:0000256" key="3">
    <source>
        <dbReference type="ARBA" id="ARBA00022692"/>
    </source>
</evidence>
<protein>
    <submittedName>
        <fullName evidence="11">Uncharacterized protein</fullName>
    </submittedName>
</protein>
<feature type="signal peptide" evidence="10">
    <location>
        <begin position="1"/>
        <end position="23"/>
    </location>
</feature>
<feature type="compositionally biased region" description="Polar residues" evidence="8">
    <location>
        <begin position="415"/>
        <end position="427"/>
    </location>
</feature>
<feature type="compositionally biased region" description="Low complexity" evidence="8">
    <location>
        <begin position="397"/>
        <end position="407"/>
    </location>
</feature>
<feature type="transmembrane region" description="Helical" evidence="9">
    <location>
        <begin position="239"/>
        <end position="257"/>
    </location>
</feature>
<feature type="region of interest" description="Disordered" evidence="8">
    <location>
        <begin position="519"/>
        <end position="557"/>
    </location>
</feature>
<comment type="similarity">
    <text evidence="2">Belongs to the NEMP family.</text>
</comment>
<evidence type="ECO:0000256" key="10">
    <source>
        <dbReference type="SAM" id="SignalP"/>
    </source>
</evidence>
<evidence type="ECO:0000256" key="5">
    <source>
        <dbReference type="ARBA" id="ARBA00022989"/>
    </source>
</evidence>
<keyword evidence="5 9" id="KW-1133">Transmembrane helix</keyword>
<evidence type="ECO:0000256" key="8">
    <source>
        <dbReference type="SAM" id="MobiDB-lite"/>
    </source>
</evidence>
<comment type="subcellular location">
    <subcellularLocation>
        <location evidence="1">Nucleus inner membrane</location>
        <topology evidence="1">Multi-pass membrane protein</topology>
        <orientation evidence="1">Nucleoplasmic side</orientation>
    </subcellularLocation>
</comment>
<gene>
    <name evidence="11" type="ORF">OEZ85_008542</name>
</gene>
<evidence type="ECO:0000256" key="9">
    <source>
        <dbReference type="SAM" id="Phobius"/>
    </source>
</evidence>
<evidence type="ECO:0000256" key="4">
    <source>
        <dbReference type="ARBA" id="ARBA00022729"/>
    </source>
</evidence>
<feature type="compositionally biased region" description="Low complexity" evidence="8">
    <location>
        <begin position="449"/>
        <end position="459"/>
    </location>
</feature>
<dbReference type="EMBL" id="CP126208">
    <property type="protein sequence ID" value="WIA09130.1"/>
    <property type="molecule type" value="Genomic_DNA"/>
</dbReference>
<feature type="compositionally biased region" description="Low complexity" evidence="8">
    <location>
        <begin position="350"/>
        <end position="361"/>
    </location>
</feature>
<keyword evidence="12" id="KW-1185">Reference proteome</keyword>
<feature type="transmembrane region" description="Helical" evidence="9">
    <location>
        <begin position="207"/>
        <end position="227"/>
    </location>
</feature>
<reference evidence="11 12" key="1">
    <citation type="submission" date="2023-05" db="EMBL/GenBank/DDBJ databases">
        <title>A 100% complete, gapless, phased diploid assembly of the Scenedesmus obliquus UTEX 3031 genome.</title>
        <authorList>
            <person name="Biondi T.C."/>
            <person name="Hanschen E.R."/>
            <person name="Kwon T."/>
            <person name="Eng W."/>
            <person name="Kruse C.P.S."/>
            <person name="Koehler S.I."/>
            <person name="Kunde Y."/>
            <person name="Gleasner C.D."/>
            <person name="You Mak K.T."/>
            <person name="Polle J."/>
            <person name="Hovde B.T."/>
            <person name="Starkenburg S.R."/>
        </authorList>
    </citation>
    <scope>NUCLEOTIDE SEQUENCE [LARGE SCALE GENOMIC DNA]</scope>
    <source>
        <strain evidence="11 12">DOE0152z</strain>
    </source>
</reference>
<feature type="transmembrane region" description="Helical" evidence="9">
    <location>
        <begin position="175"/>
        <end position="195"/>
    </location>
</feature>
<evidence type="ECO:0000313" key="11">
    <source>
        <dbReference type="EMBL" id="WIA09130.1"/>
    </source>
</evidence>